<accession>A0A8X6QKG4</accession>
<organism evidence="2 3">
    <name type="scientific">Nephila pilipes</name>
    <name type="common">Giant wood spider</name>
    <name type="synonym">Nephila maculata</name>
    <dbReference type="NCBI Taxonomy" id="299642"/>
    <lineage>
        <taxon>Eukaryota</taxon>
        <taxon>Metazoa</taxon>
        <taxon>Ecdysozoa</taxon>
        <taxon>Arthropoda</taxon>
        <taxon>Chelicerata</taxon>
        <taxon>Arachnida</taxon>
        <taxon>Araneae</taxon>
        <taxon>Araneomorphae</taxon>
        <taxon>Entelegynae</taxon>
        <taxon>Araneoidea</taxon>
        <taxon>Nephilidae</taxon>
        <taxon>Nephila</taxon>
    </lineage>
</organism>
<dbReference type="OrthoDB" id="10580821at2759"/>
<dbReference type="AlphaFoldDB" id="A0A8X6QKG4"/>
<name>A0A8X6QKG4_NEPPI</name>
<keyword evidence="3" id="KW-1185">Reference proteome</keyword>
<gene>
    <name evidence="2" type="ORF">NPIL_532271</name>
</gene>
<feature type="region of interest" description="Disordered" evidence="1">
    <location>
        <begin position="51"/>
        <end position="84"/>
    </location>
</feature>
<sequence length="157" mass="17475">MGKGRGTFLKKAIITEPPWYASAPSGHFRTSSNRPAKNVQSEALDPLFRRSNQSRKLNGHRSSACANSEHVTSPLRSLRPDTSPNKLFSAAPTHNFVQSASRSWQVCVAKNFYRQRCAGQASDPRLVRVANGREQWFLGCWTKTEGFSVEGDEKHGV</sequence>
<reference evidence="2" key="1">
    <citation type="submission" date="2020-08" db="EMBL/GenBank/DDBJ databases">
        <title>Multicomponent nature underlies the extraordinary mechanical properties of spider dragline silk.</title>
        <authorList>
            <person name="Kono N."/>
            <person name="Nakamura H."/>
            <person name="Mori M."/>
            <person name="Yoshida Y."/>
            <person name="Ohtoshi R."/>
            <person name="Malay A.D."/>
            <person name="Moran D.A.P."/>
            <person name="Tomita M."/>
            <person name="Numata K."/>
            <person name="Arakawa K."/>
        </authorList>
    </citation>
    <scope>NUCLEOTIDE SEQUENCE</scope>
</reference>
<evidence type="ECO:0000256" key="1">
    <source>
        <dbReference type="SAM" id="MobiDB-lite"/>
    </source>
</evidence>
<evidence type="ECO:0000313" key="2">
    <source>
        <dbReference type="EMBL" id="GFU19408.1"/>
    </source>
</evidence>
<protein>
    <submittedName>
        <fullName evidence="2">Uncharacterized protein</fullName>
    </submittedName>
</protein>
<comment type="caution">
    <text evidence="2">The sequence shown here is derived from an EMBL/GenBank/DDBJ whole genome shotgun (WGS) entry which is preliminary data.</text>
</comment>
<dbReference type="EMBL" id="BMAW01080403">
    <property type="protein sequence ID" value="GFU19408.1"/>
    <property type="molecule type" value="Genomic_DNA"/>
</dbReference>
<proteinExistence type="predicted"/>
<evidence type="ECO:0000313" key="3">
    <source>
        <dbReference type="Proteomes" id="UP000887013"/>
    </source>
</evidence>
<dbReference type="Proteomes" id="UP000887013">
    <property type="component" value="Unassembled WGS sequence"/>
</dbReference>